<reference evidence="3" key="1">
    <citation type="journal article" date="2019" name="Int. J. Syst. Evol. Microbiol.">
        <title>The Global Catalogue of Microorganisms (GCM) 10K type strain sequencing project: providing services to taxonomists for standard genome sequencing and annotation.</title>
        <authorList>
            <consortium name="The Broad Institute Genomics Platform"/>
            <consortium name="The Broad Institute Genome Sequencing Center for Infectious Disease"/>
            <person name="Wu L."/>
            <person name="Ma J."/>
        </authorList>
    </citation>
    <scope>NUCLEOTIDE SEQUENCE [LARGE SCALE GENOMIC DNA]</scope>
    <source>
        <strain evidence="3">JCM 17214</strain>
    </source>
</reference>
<feature type="region of interest" description="Disordered" evidence="1">
    <location>
        <begin position="1"/>
        <end position="103"/>
    </location>
</feature>
<evidence type="ECO:0000313" key="2">
    <source>
        <dbReference type="EMBL" id="GAA3931011.1"/>
    </source>
</evidence>
<evidence type="ECO:0000313" key="3">
    <source>
        <dbReference type="Proteomes" id="UP001499909"/>
    </source>
</evidence>
<dbReference type="EMBL" id="BAABDH010000022">
    <property type="protein sequence ID" value="GAA3931011.1"/>
    <property type="molecule type" value="Genomic_DNA"/>
</dbReference>
<keyword evidence="3" id="KW-1185">Reference proteome</keyword>
<gene>
    <name evidence="2" type="ORF">GCM10022406_15410</name>
</gene>
<organism evidence="2 3">
    <name type="scientific">Hymenobacter algoricola</name>
    <dbReference type="NCBI Taxonomy" id="486267"/>
    <lineage>
        <taxon>Bacteria</taxon>
        <taxon>Pseudomonadati</taxon>
        <taxon>Bacteroidota</taxon>
        <taxon>Cytophagia</taxon>
        <taxon>Cytophagales</taxon>
        <taxon>Hymenobacteraceae</taxon>
        <taxon>Hymenobacter</taxon>
    </lineage>
</organism>
<evidence type="ECO:0000256" key="1">
    <source>
        <dbReference type="SAM" id="MobiDB-lite"/>
    </source>
</evidence>
<proteinExistence type="predicted"/>
<name>A0ABP7MVP5_9BACT</name>
<sequence length="137" mass="13966">MAGGVAGRGIGTGAGIKQNDGPGGLAALQFVGGDEGQHRAEEVTGPVAGWPPQWEKNTARAPGRRSRSGARGVHQQAGVAEGKREPPKAKPIGAGFTATAPPPRLGVATFARAAGPRPATSYRFCRRQQPKAPAARA</sequence>
<feature type="compositionally biased region" description="Gly residues" evidence="1">
    <location>
        <begin position="1"/>
        <end position="14"/>
    </location>
</feature>
<dbReference type="Proteomes" id="UP001499909">
    <property type="component" value="Unassembled WGS sequence"/>
</dbReference>
<accession>A0ABP7MVP5</accession>
<feature type="region of interest" description="Disordered" evidence="1">
    <location>
        <begin position="115"/>
        <end position="137"/>
    </location>
</feature>
<protein>
    <submittedName>
        <fullName evidence="2">Uncharacterized protein</fullName>
    </submittedName>
</protein>
<comment type="caution">
    <text evidence="2">The sequence shown here is derived from an EMBL/GenBank/DDBJ whole genome shotgun (WGS) entry which is preliminary data.</text>
</comment>